<dbReference type="GO" id="GO:0006865">
    <property type="term" value="P:amino acid transport"/>
    <property type="evidence" value="ECO:0007669"/>
    <property type="project" value="UniProtKB-KW"/>
</dbReference>
<protein>
    <submittedName>
        <fullName evidence="7">Branched-chain amino acid ABC transporter substrate-binding protein</fullName>
    </submittedName>
</protein>
<evidence type="ECO:0000313" key="7">
    <source>
        <dbReference type="EMBL" id="QEX20203.1"/>
    </source>
</evidence>
<name>A0A5J6MS97_9PROT</name>
<keyword evidence="3 5" id="KW-0732">Signal</keyword>
<evidence type="ECO:0000256" key="4">
    <source>
        <dbReference type="ARBA" id="ARBA00022970"/>
    </source>
</evidence>
<accession>A0A5J6MS97</accession>
<keyword evidence="8" id="KW-1185">Reference proteome</keyword>
<evidence type="ECO:0000259" key="6">
    <source>
        <dbReference type="Pfam" id="PF13458"/>
    </source>
</evidence>
<feature type="signal peptide" evidence="5">
    <location>
        <begin position="1"/>
        <end position="26"/>
    </location>
</feature>
<dbReference type="InterPro" id="IPR000709">
    <property type="entry name" value="Leu_Ile_Val-bd"/>
</dbReference>
<evidence type="ECO:0000256" key="2">
    <source>
        <dbReference type="ARBA" id="ARBA00022448"/>
    </source>
</evidence>
<evidence type="ECO:0000313" key="8">
    <source>
        <dbReference type="Proteomes" id="UP000325797"/>
    </source>
</evidence>
<keyword evidence="2" id="KW-0813">Transport</keyword>
<dbReference type="Pfam" id="PF13458">
    <property type="entry name" value="Peripla_BP_6"/>
    <property type="match status" value="1"/>
</dbReference>
<dbReference type="PROSITE" id="PS51257">
    <property type="entry name" value="PROKAR_LIPOPROTEIN"/>
    <property type="match status" value="1"/>
</dbReference>
<dbReference type="PANTHER" id="PTHR30483:SF6">
    <property type="entry name" value="PERIPLASMIC BINDING PROTEIN OF ABC TRANSPORTER FOR NATURAL AMINO ACIDS"/>
    <property type="match status" value="1"/>
</dbReference>
<evidence type="ECO:0000256" key="5">
    <source>
        <dbReference type="SAM" id="SignalP"/>
    </source>
</evidence>
<keyword evidence="4" id="KW-0029">Amino-acid transport</keyword>
<dbReference type="InterPro" id="IPR028082">
    <property type="entry name" value="Peripla_BP_I"/>
</dbReference>
<dbReference type="KEGG" id="hadh:FRZ61_01180"/>
<dbReference type="PANTHER" id="PTHR30483">
    <property type="entry name" value="LEUCINE-SPECIFIC-BINDING PROTEIN"/>
    <property type="match status" value="1"/>
</dbReference>
<reference evidence="7 8" key="1">
    <citation type="submission" date="2019-08" db="EMBL/GenBank/DDBJ databases">
        <title>Hyperibacter terrae gen. nov., sp. nov. and Hyperibacter viscosus sp. nov., two new members in the family Rhodospirillaceae isolated from the rhizosphere of Hypericum perforatum.</title>
        <authorList>
            <person name="Noviana Z."/>
        </authorList>
    </citation>
    <scope>NUCLEOTIDE SEQUENCE [LARGE SCALE GENOMIC DNA]</scope>
    <source>
        <strain evidence="7 8">R5959</strain>
    </source>
</reference>
<proteinExistence type="inferred from homology"/>
<dbReference type="AlphaFoldDB" id="A0A5J6MS97"/>
<dbReference type="EMBL" id="CP042582">
    <property type="protein sequence ID" value="QEX20203.1"/>
    <property type="molecule type" value="Genomic_DNA"/>
</dbReference>
<sequence length="439" mass="46300">MRRLWSIGLAAVGFACSALLAGGTMAQDHPTTALKIGMVGDFTGQAGAYGQPSKNAAQLAIEDVNAAGGLWGKPVELLFGEASSNPQQALSEAQRLVTIEKVSALIPTIGSSGSLAIKQGVTVPDQILTMCTACVSPVHTLDQKDFQGYFVRLRSPMQAMMGPLAKVVSSSGATKVCVMYVNNAYGQGALAAFSETFKQLVPNASIQSAGIPDATATTYLSELKQCTANGHDVVVAAAYGEGQADVYMKEGIEYNLVKTFYFDEDQEAPDIFERLGWSSFDGMIGLSGSAIPGSGLDYYLDAYAKKYGAPPSIPLSEMAYDGVVLTVLAAAKANSANSADIRNAFFDVANAPGEKIGTGVEEIKRALALIAAGKDIDYVGVTGMNEYDQRGENLVGGAKFWHVDAADSKLLTDGFVRYDAASQTFEFIPSKDCVNCKPF</sequence>
<dbReference type="Gene3D" id="3.40.50.2300">
    <property type="match status" value="2"/>
</dbReference>
<evidence type="ECO:0000256" key="1">
    <source>
        <dbReference type="ARBA" id="ARBA00010062"/>
    </source>
</evidence>
<comment type="similarity">
    <text evidence="1">Belongs to the leucine-binding protein family.</text>
</comment>
<dbReference type="InterPro" id="IPR028081">
    <property type="entry name" value="Leu-bd"/>
</dbReference>
<dbReference type="PRINTS" id="PR00337">
    <property type="entry name" value="LEUILEVALBP"/>
</dbReference>
<organism evidence="7 8">
    <name type="scientific">Hypericibacter adhaerens</name>
    <dbReference type="NCBI Taxonomy" id="2602016"/>
    <lineage>
        <taxon>Bacteria</taxon>
        <taxon>Pseudomonadati</taxon>
        <taxon>Pseudomonadota</taxon>
        <taxon>Alphaproteobacteria</taxon>
        <taxon>Rhodospirillales</taxon>
        <taxon>Dongiaceae</taxon>
        <taxon>Hypericibacter</taxon>
    </lineage>
</organism>
<dbReference type="InterPro" id="IPR051010">
    <property type="entry name" value="BCAA_transport"/>
</dbReference>
<evidence type="ECO:0000256" key="3">
    <source>
        <dbReference type="ARBA" id="ARBA00022729"/>
    </source>
</evidence>
<dbReference type="Proteomes" id="UP000325797">
    <property type="component" value="Chromosome"/>
</dbReference>
<gene>
    <name evidence="7" type="ORF">FRZ61_01180</name>
</gene>
<dbReference type="SUPFAM" id="SSF53822">
    <property type="entry name" value="Periplasmic binding protein-like I"/>
    <property type="match status" value="1"/>
</dbReference>
<feature type="domain" description="Leucine-binding protein" evidence="6">
    <location>
        <begin position="34"/>
        <end position="344"/>
    </location>
</feature>
<feature type="chain" id="PRO_5023821131" evidence="5">
    <location>
        <begin position="27"/>
        <end position="439"/>
    </location>
</feature>